<organism evidence="1 2">
    <name type="scientific">Kalmanozyma brasiliensis (strain GHG001)</name>
    <name type="common">Yeast</name>
    <name type="synonym">Pseudozyma brasiliensis</name>
    <dbReference type="NCBI Taxonomy" id="1365824"/>
    <lineage>
        <taxon>Eukaryota</taxon>
        <taxon>Fungi</taxon>
        <taxon>Dikarya</taxon>
        <taxon>Basidiomycota</taxon>
        <taxon>Ustilaginomycotina</taxon>
        <taxon>Ustilaginomycetes</taxon>
        <taxon>Ustilaginales</taxon>
        <taxon>Ustilaginaceae</taxon>
        <taxon>Kalmanozyma</taxon>
    </lineage>
</organism>
<evidence type="ECO:0000313" key="1">
    <source>
        <dbReference type="EMBL" id="EST05819.1"/>
    </source>
</evidence>
<gene>
    <name evidence="1" type="ORF">PSEUBRA_SCAF4g04957</name>
</gene>
<dbReference type="eggNOG" id="ENOG502RDQ4">
    <property type="taxonomic scope" value="Eukaryota"/>
</dbReference>
<dbReference type="HOGENOM" id="CLU_970187_0_0_1"/>
<dbReference type="AlphaFoldDB" id="V5EUK7"/>
<proteinExistence type="predicted"/>
<sequence>MALYSQPVLTGYSAQLDAFDWPANTALMLSSGLHLSDTRRYTEQQADDLLANALVRLKHLARGRTTSEEAFPSVRLVTAGFMPRHVLVTQGIDPEAQGRLSTRRWFSLPLLAAPPADPDDVHYLEMQTIDGRRARSLDLIRFDRFAPRAHSGFWLPTAIVRPVLKPIPRSADDKLEFRVVYQFPTSPAIFRDLFRTDPEQAYSHLRQVLDRKQAVWLSKLDPLDQKLVSNMWKRSHKSNLLPASPFFEQAERETWAARHGGSYFQASTRGSRELVNKGLPAAATPFR</sequence>
<protein>
    <submittedName>
        <fullName evidence="1">Uncharacterized protein</fullName>
    </submittedName>
</protein>
<name>V5EUK7_KALBG</name>
<evidence type="ECO:0000313" key="2">
    <source>
        <dbReference type="Proteomes" id="UP000019377"/>
    </source>
</evidence>
<dbReference type="Proteomes" id="UP000019377">
    <property type="component" value="Unassembled WGS sequence"/>
</dbReference>
<keyword evidence="2" id="KW-1185">Reference proteome</keyword>
<dbReference type="OrthoDB" id="2551099at2759"/>
<reference evidence="2" key="1">
    <citation type="journal article" date="2013" name="Genome Announc.">
        <title>Draft genome sequence of Pseudozyma brasiliensis sp. nov. strain GHG001, a high producer of endo-1,4-xylanase isolated from an insect pest of sugarcane.</title>
        <authorList>
            <person name="Oliveira J.V.D.C."/>
            <person name="dos Santos R.A.C."/>
            <person name="Borges T.A."/>
            <person name="Riano-Pachon D.M."/>
            <person name="Goldman G.H."/>
        </authorList>
    </citation>
    <scope>NUCLEOTIDE SEQUENCE [LARGE SCALE GENOMIC DNA]</scope>
    <source>
        <strain evidence="2">GHG001</strain>
    </source>
</reference>
<dbReference type="EMBL" id="KI545884">
    <property type="protein sequence ID" value="EST05819.1"/>
    <property type="molecule type" value="Genomic_DNA"/>
</dbReference>
<accession>V5EUK7</accession>